<organism evidence="3 4">
    <name type="scientific">Truncatella angustata</name>
    <dbReference type="NCBI Taxonomy" id="152316"/>
    <lineage>
        <taxon>Eukaryota</taxon>
        <taxon>Fungi</taxon>
        <taxon>Dikarya</taxon>
        <taxon>Ascomycota</taxon>
        <taxon>Pezizomycotina</taxon>
        <taxon>Sordariomycetes</taxon>
        <taxon>Xylariomycetidae</taxon>
        <taxon>Amphisphaeriales</taxon>
        <taxon>Sporocadaceae</taxon>
        <taxon>Truncatella</taxon>
    </lineage>
</organism>
<evidence type="ECO:0000313" key="4">
    <source>
        <dbReference type="Proteomes" id="UP000758603"/>
    </source>
</evidence>
<gene>
    <name evidence="3" type="ORF">BKA67DRAFT_535752</name>
</gene>
<reference evidence="3" key="1">
    <citation type="journal article" date="2021" name="Nat. Commun.">
        <title>Genetic determinants of endophytism in the Arabidopsis root mycobiome.</title>
        <authorList>
            <person name="Mesny F."/>
            <person name="Miyauchi S."/>
            <person name="Thiergart T."/>
            <person name="Pickel B."/>
            <person name="Atanasova L."/>
            <person name="Karlsson M."/>
            <person name="Huettel B."/>
            <person name="Barry K.W."/>
            <person name="Haridas S."/>
            <person name="Chen C."/>
            <person name="Bauer D."/>
            <person name="Andreopoulos W."/>
            <person name="Pangilinan J."/>
            <person name="LaButti K."/>
            <person name="Riley R."/>
            <person name="Lipzen A."/>
            <person name="Clum A."/>
            <person name="Drula E."/>
            <person name="Henrissat B."/>
            <person name="Kohler A."/>
            <person name="Grigoriev I.V."/>
            <person name="Martin F.M."/>
            <person name="Hacquard S."/>
        </authorList>
    </citation>
    <scope>NUCLEOTIDE SEQUENCE</scope>
    <source>
        <strain evidence="3">MPI-SDFR-AT-0073</strain>
    </source>
</reference>
<dbReference type="OrthoDB" id="4837799at2759"/>
<feature type="signal peptide" evidence="2">
    <location>
        <begin position="1"/>
        <end position="16"/>
    </location>
</feature>
<dbReference type="GeneID" id="70128952"/>
<accession>A0A9P8UKX4</accession>
<keyword evidence="2" id="KW-0732">Signal</keyword>
<sequence length="128" mass="13136">MLLPLLLLSLPVAILGVETAYATTEIAILTVIETVAVPAPSASAEGPPPAPPSSGTTTEEPPPPPPSPAPTTLSTSFTTRCDNALCSEGSRWCFYWAGVTSWDVSLGPIPGETHTILGPVSNLSLPTT</sequence>
<proteinExistence type="predicted"/>
<dbReference type="Proteomes" id="UP000758603">
    <property type="component" value="Unassembled WGS sequence"/>
</dbReference>
<feature type="compositionally biased region" description="Pro residues" evidence="1">
    <location>
        <begin position="60"/>
        <end position="69"/>
    </location>
</feature>
<evidence type="ECO:0000256" key="2">
    <source>
        <dbReference type="SAM" id="SignalP"/>
    </source>
</evidence>
<dbReference type="EMBL" id="JAGPXC010000004">
    <property type="protein sequence ID" value="KAH6654430.1"/>
    <property type="molecule type" value="Genomic_DNA"/>
</dbReference>
<comment type="caution">
    <text evidence="3">The sequence shown here is derived from an EMBL/GenBank/DDBJ whole genome shotgun (WGS) entry which is preliminary data.</text>
</comment>
<evidence type="ECO:0000256" key="1">
    <source>
        <dbReference type="SAM" id="MobiDB-lite"/>
    </source>
</evidence>
<dbReference type="RefSeq" id="XP_045958700.1">
    <property type="nucleotide sequence ID" value="XM_046100060.1"/>
</dbReference>
<protein>
    <submittedName>
        <fullName evidence="3">Uncharacterized protein</fullName>
    </submittedName>
</protein>
<name>A0A9P8UKX4_9PEZI</name>
<keyword evidence="4" id="KW-1185">Reference proteome</keyword>
<feature type="chain" id="PRO_5040252098" evidence="2">
    <location>
        <begin position="17"/>
        <end position="128"/>
    </location>
</feature>
<dbReference type="AlphaFoldDB" id="A0A9P8UKX4"/>
<evidence type="ECO:0000313" key="3">
    <source>
        <dbReference type="EMBL" id="KAH6654430.1"/>
    </source>
</evidence>
<feature type="region of interest" description="Disordered" evidence="1">
    <location>
        <begin position="40"/>
        <end position="75"/>
    </location>
</feature>